<reference evidence="1 2" key="1">
    <citation type="submission" date="2019-04" db="EMBL/GenBank/DDBJ databases">
        <authorList>
            <consortium name="DOE Joint Genome Institute"/>
            <person name="Mondo S."/>
            <person name="Kjaerbolling I."/>
            <person name="Vesth T."/>
            <person name="Frisvad J.C."/>
            <person name="Nybo J.L."/>
            <person name="Theobald S."/>
            <person name="Kildgaard S."/>
            <person name="Isbrandt T."/>
            <person name="Kuo A."/>
            <person name="Sato A."/>
            <person name="Lyhne E.K."/>
            <person name="Kogle M.E."/>
            <person name="Wiebenga A."/>
            <person name="Kun R.S."/>
            <person name="Lubbers R.J."/>
            <person name="Makela M.R."/>
            <person name="Barry K."/>
            <person name="Chovatia M."/>
            <person name="Clum A."/>
            <person name="Daum C."/>
            <person name="Haridas S."/>
            <person name="He G."/>
            <person name="LaButti K."/>
            <person name="Lipzen A."/>
            <person name="Riley R."/>
            <person name="Salamov A."/>
            <person name="Simmons B.A."/>
            <person name="Magnuson J.K."/>
            <person name="Henrissat B."/>
            <person name="Mortensen U.H."/>
            <person name="Larsen T.O."/>
            <person name="Devries R.P."/>
            <person name="Grigoriev I.V."/>
            <person name="Machida M."/>
            <person name="Baker S.E."/>
            <person name="Andersen M.R."/>
            <person name="Cantor M.N."/>
            <person name="Hua S.X."/>
        </authorList>
    </citation>
    <scope>NUCLEOTIDE SEQUENCE [LARGE SCALE GENOMIC DNA]</scope>
    <source>
        <strain evidence="1 2">CBS 117616</strain>
    </source>
</reference>
<evidence type="ECO:0000313" key="2">
    <source>
        <dbReference type="Proteomes" id="UP000325395"/>
    </source>
</evidence>
<dbReference type="Proteomes" id="UP000325395">
    <property type="component" value="Unassembled WGS sequence"/>
</dbReference>
<dbReference type="EMBL" id="ML735866">
    <property type="protein sequence ID" value="KAE8411618.1"/>
    <property type="molecule type" value="Genomic_DNA"/>
</dbReference>
<organism evidence="1 2">
    <name type="scientific">Aspergillus pseudocaelatus</name>
    <dbReference type="NCBI Taxonomy" id="1825620"/>
    <lineage>
        <taxon>Eukaryota</taxon>
        <taxon>Fungi</taxon>
        <taxon>Dikarya</taxon>
        <taxon>Ascomycota</taxon>
        <taxon>Pezizomycotina</taxon>
        <taxon>Eurotiomycetes</taxon>
        <taxon>Eurotiomycetidae</taxon>
        <taxon>Eurotiales</taxon>
        <taxon>Aspergillaceae</taxon>
        <taxon>Aspergillus</taxon>
        <taxon>Aspergillus subgen. Circumdati</taxon>
    </lineage>
</organism>
<gene>
    <name evidence="1" type="ORF">BDV36DRAFT_274047</name>
</gene>
<evidence type="ECO:0000313" key="1">
    <source>
        <dbReference type="EMBL" id="KAE8411618.1"/>
    </source>
</evidence>
<name>A0ABQ6W4S5_9EURO</name>
<keyword evidence="2" id="KW-1185">Reference proteome</keyword>
<proteinExistence type="predicted"/>
<sequence length="93" mass="10752">MALLLYLLPNLEELDCYWIGNGIHQVDLMLQRMVAGDKPFDHRPGLSHLRRAHIWMSRSAMGGISIEQIRPFYQLPSMKVLKGTDGYRWLRAG</sequence>
<accession>A0ABQ6W4S5</accession>
<protein>
    <submittedName>
        <fullName evidence="1">Uncharacterized protein</fullName>
    </submittedName>
</protein>